<comment type="caution">
    <text evidence="2">The sequence shown here is derived from an EMBL/GenBank/DDBJ whole genome shotgun (WGS) entry which is preliminary data.</text>
</comment>
<organism evidence="2 3">
    <name type="scientific">Calycina marina</name>
    <dbReference type="NCBI Taxonomy" id="1763456"/>
    <lineage>
        <taxon>Eukaryota</taxon>
        <taxon>Fungi</taxon>
        <taxon>Dikarya</taxon>
        <taxon>Ascomycota</taxon>
        <taxon>Pezizomycotina</taxon>
        <taxon>Leotiomycetes</taxon>
        <taxon>Helotiales</taxon>
        <taxon>Pezizellaceae</taxon>
        <taxon>Calycina</taxon>
    </lineage>
</organism>
<evidence type="ECO:0000256" key="1">
    <source>
        <dbReference type="SAM" id="MobiDB-lite"/>
    </source>
</evidence>
<dbReference type="Proteomes" id="UP000887226">
    <property type="component" value="Unassembled WGS sequence"/>
</dbReference>
<feature type="compositionally biased region" description="Basic and acidic residues" evidence="1">
    <location>
        <begin position="1"/>
        <end position="11"/>
    </location>
</feature>
<proteinExistence type="predicted"/>
<keyword evidence="3" id="KW-1185">Reference proteome</keyword>
<evidence type="ECO:0000313" key="3">
    <source>
        <dbReference type="Proteomes" id="UP000887226"/>
    </source>
</evidence>
<dbReference type="OrthoDB" id="3600241at2759"/>
<dbReference type="EMBL" id="MU254166">
    <property type="protein sequence ID" value="KAG9241717.1"/>
    <property type="molecule type" value="Genomic_DNA"/>
</dbReference>
<feature type="compositionally biased region" description="Low complexity" evidence="1">
    <location>
        <begin position="40"/>
        <end position="50"/>
    </location>
</feature>
<gene>
    <name evidence="2" type="ORF">BJ878DRAFT_214319</name>
</gene>
<feature type="region of interest" description="Disordered" evidence="1">
    <location>
        <begin position="1"/>
        <end position="90"/>
    </location>
</feature>
<dbReference type="AlphaFoldDB" id="A0A9P7YXW5"/>
<evidence type="ECO:0000313" key="2">
    <source>
        <dbReference type="EMBL" id="KAG9241717.1"/>
    </source>
</evidence>
<accession>A0A9P7YXW5</accession>
<name>A0A9P7YXW5_9HELO</name>
<sequence>MTNDVEMRAMDSDTGVRPNQGPPIAATTSDPGSPVEEQRTTAASPASRTTPEVRQRSFAPPSNVPRLIDEELDRGDIQESTTPMTESRPELRDLKVQNPNANPGLYQPRIANLRLQEPMDESGSHMPAPVTGKRKRGLEGDKSLIVCMVFKALQAQCLSYKEISDLLDSTCENAQLEQKVAALAREGCTEFAFPAATICGISIPLTYDEAINDPVHGEEWLQAVRPELQSLADNNT</sequence>
<protein>
    <submittedName>
        <fullName evidence="2">Uncharacterized protein</fullName>
    </submittedName>
</protein>
<reference evidence="2" key="1">
    <citation type="journal article" date="2021" name="IMA Fungus">
        <title>Genomic characterization of three marine fungi, including Emericellopsis atlantica sp. nov. with signatures of a generalist lifestyle and marine biomass degradation.</title>
        <authorList>
            <person name="Hagestad O.C."/>
            <person name="Hou L."/>
            <person name="Andersen J.H."/>
            <person name="Hansen E.H."/>
            <person name="Altermark B."/>
            <person name="Li C."/>
            <person name="Kuhnert E."/>
            <person name="Cox R.J."/>
            <person name="Crous P.W."/>
            <person name="Spatafora J.W."/>
            <person name="Lail K."/>
            <person name="Amirebrahimi M."/>
            <person name="Lipzen A."/>
            <person name="Pangilinan J."/>
            <person name="Andreopoulos W."/>
            <person name="Hayes R.D."/>
            <person name="Ng V."/>
            <person name="Grigoriev I.V."/>
            <person name="Jackson S.A."/>
            <person name="Sutton T.D.S."/>
            <person name="Dobson A.D.W."/>
            <person name="Rama T."/>
        </authorList>
    </citation>
    <scope>NUCLEOTIDE SEQUENCE</scope>
    <source>
        <strain evidence="2">TRa3180A</strain>
    </source>
</reference>